<evidence type="ECO:0000313" key="3">
    <source>
        <dbReference type="Proteomes" id="UP000324748"/>
    </source>
</evidence>
<proteinExistence type="predicted"/>
<name>A0A5B0LPG8_PUCGR</name>
<evidence type="ECO:0000256" key="1">
    <source>
        <dbReference type="SAM" id="MobiDB-lite"/>
    </source>
</evidence>
<keyword evidence="3" id="KW-1185">Reference proteome</keyword>
<reference evidence="2 3" key="1">
    <citation type="submission" date="2019-05" db="EMBL/GenBank/DDBJ databases">
        <title>Emergence of the Ug99 lineage of the wheat stem rust pathogen through somatic hybridization.</title>
        <authorList>
            <person name="Li F."/>
            <person name="Upadhyaya N.M."/>
            <person name="Sperschneider J."/>
            <person name="Matny O."/>
            <person name="Nguyen-Phuc H."/>
            <person name="Mago R."/>
            <person name="Raley C."/>
            <person name="Miller M.E."/>
            <person name="Silverstein K.A.T."/>
            <person name="Henningsen E."/>
            <person name="Hirsch C.D."/>
            <person name="Visser B."/>
            <person name="Pretorius Z.A."/>
            <person name="Steffenson B.J."/>
            <person name="Schwessinger B."/>
            <person name="Dodds P.N."/>
            <person name="Figueroa M."/>
        </authorList>
    </citation>
    <scope>NUCLEOTIDE SEQUENCE [LARGE SCALE GENOMIC DNA]</scope>
    <source>
        <strain evidence="2">21-0</strain>
    </source>
</reference>
<feature type="region of interest" description="Disordered" evidence="1">
    <location>
        <begin position="174"/>
        <end position="196"/>
    </location>
</feature>
<comment type="caution">
    <text evidence="2">The sequence shown here is derived from an EMBL/GenBank/DDBJ whole genome shotgun (WGS) entry which is preliminary data.</text>
</comment>
<dbReference type="Proteomes" id="UP000324748">
    <property type="component" value="Unassembled WGS sequence"/>
</dbReference>
<evidence type="ECO:0000313" key="2">
    <source>
        <dbReference type="EMBL" id="KAA1066837.1"/>
    </source>
</evidence>
<feature type="compositionally biased region" description="Basic residues" evidence="1">
    <location>
        <begin position="119"/>
        <end position="128"/>
    </location>
</feature>
<gene>
    <name evidence="2" type="ORF">PGT21_000246</name>
</gene>
<feature type="compositionally biased region" description="Low complexity" evidence="1">
    <location>
        <begin position="59"/>
        <end position="71"/>
    </location>
</feature>
<sequence length="219" mass="24590">MQCAQPFLTATSSTRMSRILNTSSQSRLSPNRSSSALRRFSFRSQPVDEESDSQESNGLPSASRPLPSRSQPVDHEPDAPSTLVRPNKRKQPHHPSASTHREKRRATPVAPRIPTSAQVHRRRQRQARVRPGSLRVTPSFRDDDVICANLSSGGQWSRKLEVFFTSRFYHAHRSQQRHPPSEPPTAATATPGWPRNRMLRWPTIGLSAYGGDRSPNCLS</sequence>
<feature type="compositionally biased region" description="Polar residues" evidence="1">
    <location>
        <begin position="8"/>
        <end position="22"/>
    </location>
</feature>
<accession>A0A5B0LPG8</accession>
<dbReference type="AlphaFoldDB" id="A0A5B0LPG8"/>
<dbReference type="EMBL" id="VSWC01000194">
    <property type="protein sequence ID" value="KAA1066837.1"/>
    <property type="molecule type" value="Genomic_DNA"/>
</dbReference>
<organism evidence="2 3">
    <name type="scientific">Puccinia graminis f. sp. tritici</name>
    <dbReference type="NCBI Taxonomy" id="56615"/>
    <lineage>
        <taxon>Eukaryota</taxon>
        <taxon>Fungi</taxon>
        <taxon>Dikarya</taxon>
        <taxon>Basidiomycota</taxon>
        <taxon>Pucciniomycotina</taxon>
        <taxon>Pucciniomycetes</taxon>
        <taxon>Pucciniales</taxon>
        <taxon>Pucciniaceae</taxon>
        <taxon>Puccinia</taxon>
    </lineage>
</organism>
<protein>
    <submittedName>
        <fullName evidence="2">Uncharacterized protein</fullName>
    </submittedName>
</protein>
<feature type="compositionally biased region" description="Low complexity" evidence="1">
    <location>
        <begin position="23"/>
        <end position="44"/>
    </location>
</feature>
<feature type="region of interest" description="Disordered" evidence="1">
    <location>
        <begin position="1"/>
        <end position="131"/>
    </location>
</feature>